<dbReference type="AlphaFoldDB" id="A0A6J7J4F7"/>
<proteinExistence type="predicted"/>
<dbReference type="InterPro" id="IPR016187">
    <property type="entry name" value="CTDL_fold"/>
</dbReference>
<gene>
    <name evidence="2" type="ORF">UFOPK3472_04507</name>
</gene>
<accession>A0A6J7J4F7</accession>
<dbReference type="InterPro" id="IPR042095">
    <property type="entry name" value="SUMF_sf"/>
</dbReference>
<dbReference type="Pfam" id="PF03781">
    <property type="entry name" value="FGE-sulfatase"/>
    <property type="match status" value="1"/>
</dbReference>
<dbReference type="SUPFAM" id="SSF56436">
    <property type="entry name" value="C-type lectin-like"/>
    <property type="match status" value="1"/>
</dbReference>
<protein>
    <submittedName>
        <fullName evidence="2">Unannotated protein</fullName>
    </submittedName>
</protein>
<dbReference type="Gene3D" id="3.90.1580.10">
    <property type="entry name" value="paralog of FGE (formylglycine-generating enzyme)"/>
    <property type="match status" value="1"/>
</dbReference>
<reference evidence="2" key="1">
    <citation type="submission" date="2020-05" db="EMBL/GenBank/DDBJ databases">
        <authorList>
            <person name="Chiriac C."/>
            <person name="Salcher M."/>
            <person name="Ghai R."/>
            <person name="Kavagutti S V."/>
        </authorList>
    </citation>
    <scope>NUCLEOTIDE SEQUENCE</scope>
</reference>
<organism evidence="2">
    <name type="scientific">freshwater metagenome</name>
    <dbReference type="NCBI Taxonomy" id="449393"/>
    <lineage>
        <taxon>unclassified sequences</taxon>
        <taxon>metagenomes</taxon>
        <taxon>ecological metagenomes</taxon>
    </lineage>
</organism>
<dbReference type="InterPro" id="IPR005532">
    <property type="entry name" value="SUMF_dom"/>
</dbReference>
<feature type="domain" description="Sulfatase-modifying factor enzyme-like" evidence="1">
    <location>
        <begin position="4"/>
        <end position="45"/>
    </location>
</feature>
<evidence type="ECO:0000259" key="1">
    <source>
        <dbReference type="Pfam" id="PF03781"/>
    </source>
</evidence>
<sequence length="50" mass="5859">MFLRGDYKVLRGGSFGTDEVACRGTFRNWDHPIRRQIFSGFRLARDVESH</sequence>
<name>A0A6J7J4F7_9ZZZZ</name>
<evidence type="ECO:0000313" key="2">
    <source>
        <dbReference type="EMBL" id="CAB4938268.1"/>
    </source>
</evidence>
<dbReference type="EMBL" id="CAFBLX010000586">
    <property type="protein sequence ID" value="CAB4938268.1"/>
    <property type="molecule type" value="Genomic_DNA"/>
</dbReference>